<evidence type="ECO:0000313" key="2">
    <source>
        <dbReference type="EMBL" id="KAF6030682.1"/>
    </source>
</evidence>
<organism evidence="2 3">
    <name type="scientific">Bugula neritina</name>
    <name type="common">Brown bryozoan</name>
    <name type="synonym">Sertularia neritina</name>
    <dbReference type="NCBI Taxonomy" id="10212"/>
    <lineage>
        <taxon>Eukaryota</taxon>
        <taxon>Metazoa</taxon>
        <taxon>Spiralia</taxon>
        <taxon>Lophotrochozoa</taxon>
        <taxon>Bryozoa</taxon>
        <taxon>Gymnolaemata</taxon>
        <taxon>Cheilostomatida</taxon>
        <taxon>Flustrina</taxon>
        <taxon>Buguloidea</taxon>
        <taxon>Bugulidae</taxon>
        <taxon>Bugula</taxon>
    </lineage>
</organism>
<dbReference type="PANTHER" id="PTHR20875">
    <property type="entry name" value="EF-HAND CALCIUM-BINDING DOMAIN-CONTAINING PROTEIN 6-RELATED"/>
    <property type="match status" value="1"/>
</dbReference>
<dbReference type="PANTHER" id="PTHR20875:SF0">
    <property type="entry name" value="GH12158P"/>
    <property type="match status" value="1"/>
</dbReference>
<sequence>MVAAAVDKVEETVRTLCLTKRLRPSEFFIDYDRLRSGYVTDSQFFRCLWMNLGLKFSPQEEQLIKQKYDIKRNGRICWKQFSNLIETSFAATNFKTDPALQKVEPLEFLGTQRTIRPLSPASEKKVEETLRKMVEFYKYHGINLRTCYEDFDFHHIGKITESQFYRAFPGPPDVDEAEITRLVKKYGDPNEPGLVVYLNLHHDLVAVGDNMAAQQLNLNSTCAKTDYIPNEKVEDPSVQQIFDKIRIAVFKHGIRTPEFFKDHDRLRSGIVTENQFLCGLSLAVGKEAQLSRHDMQKIVNFYKTSDGRVQYKEFCDMMENAFNIPDLDKKATLTPVHPKEGSLNRTIPTLSDAEESRLKTVLSMIINQVNERRIMMYQYFKDYDRSCAYTRVITPLQFRRMLHFLTINVTDEDFKLLCRKFIDQATGDVNYPAFVQSIDDKFVGFTIDSPPAVDFSTAIPGTDGGRVTLSETAVKPMYPDLSSVPKCDISEVDMSSLIARVRHHVLTNRLRVIEYFQDFDGLRTGSITKSQFRRALSSLGLSKLGHHDLIDPQYAVLCQYYEDPKAKDKVQWVKFMNDVESVFTQPNLEKVPEHKVPPSEIFRIPKPGTMDWTYASDEHKQLVDETLQRLRERADQRRVLLKPVFQDFDRHNNGHITRQQFRQALTMLELHTTPDEMSALEAKYCNDTGFNYMIFLSELMPQEPLQFMYLERLKGLRKANEGKNLPEIDAKSDLEDLLLKIKTKVVKDRVRVHEWLRDYDKLRSGRMHKISFRRALGLCKFELKESEYALLEDKFASHVPDHVEWVRFSDEVESIFTIKELEKAPLLEVEQFKPPVDWQMNQLSDEDASLCLEALKRLAEKVRQRRMQLYPLFEDFDRVHNGFVGASQFKRVLMELELWSLISEQEANLITERFQVKKGLRHDVDYPAFCDFIYELCKFEWRKP</sequence>
<dbReference type="InterPro" id="IPR011992">
    <property type="entry name" value="EF-hand-dom_pair"/>
</dbReference>
<feature type="domain" description="EF-hand" evidence="1">
    <location>
        <begin position="507"/>
        <end position="542"/>
    </location>
</feature>
<dbReference type="InterPro" id="IPR052603">
    <property type="entry name" value="EFCB6"/>
</dbReference>
<gene>
    <name evidence="2" type="ORF">EB796_010981</name>
</gene>
<dbReference type="PROSITE" id="PS50222">
    <property type="entry name" value="EF_HAND_2"/>
    <property type="match status" value="2"/>
</dbReference>
<dbReference type="SMART" id="SM00054">
    <property type="entry name" value="EFh"/>
    <property type="match status" value="3"/>
</dbReference>
<comment type="caution">
    <text evidence="2">The sequence shown here is derived from an EMBL/GenBank/DDBJ whole genome shotgun (WGS) entry which is preliminary data.</text>
</comment>
<keyword evidence="3" id="KW-1185">Reference proteome</keyword>
<reference evidence="2" key="1">
    <citation type="submission" date="2020-06" db="EMBL/GenBank/DDBJ databases">
        <title>Draft genome of Bugula neritina, a colonial animal packing powerful symbionts and potential medicines.</title>
        <authorList>
            <person name="Rayko M."/>
        </authorList>
    </citation>
    <scope>NUCLEOTIDE SEQUENCE [LARGE SCALE GENOMIC DNA]</scope>
    <source>
        <strain evidence="2">Kwan_BN1</strain>
    </source>
</reference>
<name>A0A7J7JWB3_BUGNE</name>
<dbReference type="SUPFAM" id="SSF47473">
    <property type="entry name" value="EF-hand"/>
    <property type="match status" value="4"/>
</dbReference>
<dbReference type="AlphaFoldDB" id="A0A7J7JWB3"/>
<dbReference type="GO" id="GO:0005509">
    <property type="term" value="F:calcium ion binding"/>
    <property type="evidence" value="ECO:0007669"/>
    <property type="project" value="InterPro"/>
</dbReference>
<dbReference type="Proteomes" id="UP000593567">
    <property type="component" value="Unassembled WGS sequence"/>
</dbReference>
<evidence type="ECO:0000259" key="1">
    <source>
        <dbReference type="PROSITE" id="PS50222"/>
    </source>
</evidence>
<accession>A0A7J7JWB3</accession>
<protein>
    <recommendedName>
        <fullName evidence="1">EF-hand domain-containing protein</fullName>
    </recommendedName>
</protein>
<dbReference type="OrthoDB" id="272072at2759"/>
<proteinExistence type="predicted"/>
<feature type="domain" description="EF-hand" evidence="1">
    <location>
        <begin position="644"/>
        <end position="671"/>
    </location>
</feature>
<dbReference type="InterPro" id="IPR002048">
    <property type="entry name" value="EF_hand_dom"/>
</dbReference>
<dbReference type="EMBL" id="VXIV02001680">
    <property type="protein sequence ID" value="KAF6030682.1"/>
    <property type="molecule type" value="Genomic_DNA"/>
</dbReference>
<evidence type="ECO:0000313" key="3">
    <source>
        <dbReference type="Proteomes" id="UP000593567"/>
    </source>
</evidence>
<dbReference type="Gene3D" id="1.10.238.10">
    <property type="entry name" value="EF-hand"/>
    <property type="match status" value="6"/>
</dbReference>